<dbReference type="InterPro" id="IPR044528">
    <property type="entry name" value="POD-like_MBL-fold"/>
</dbReference>
<accession>A0ABW1SBP8</accession>
<reference evidence="4" key="1">
    <citation type="journal article" date="2019" name="Int. J. Syst. Evol. Microbiol.">
        <title>The Global Catalogue of Microorganisms (GCM) 10K type strain sequencing project: providing services to taxonomists for standard genome sequencing and annotation.</title>
        <authorList>
            <consortium name="The Broad Institute Genomics Platform"/>
            <consortium name="The Broad Institute Genome Sequencing Center for Infectious Disease"/>
            <person name="Wu L."/>
            <person name="Ma J."/>
        </authorList>
    </citation>
    <scope>NUCLEOTIDE SEQUENCE [LARGE SCALE GENOMIC DNA]</scope>
    <source>
        <strain evidence="4">CGMCC-1.15741</strain>
    </source>
</reference>
<keyword evidence="4" id="KW-1185">Reference proteome</keyword>
<dbReference type="InterPro" id="IPR036873">
    <property type="entry name" value="Rhodanese-like_dom_sf"/>
</dbReference>
<evidence type="ECO:0000313" key="3">
    <source>
        <dbReference type="EMBL" id="MFC6198977.1"/>
    </source>
</evidence>
<dbReference type="Gene3D" id="3.60.15.10">
    <property type="entry name" value="Ribonuclease Z/Hydroxyacylglutathione hydrolase-like"/>
    <property type="match status" value="1"/>
</dbReference>
<dbReference type="Gene3D" id="3.40.250.10">
    <property type="entry name" value="Rhodanese-like domain"/>
    <property type="match status" value="2"/>
</dbReference>
<dbReference type="InterPro" id="IPR036866">
    <property type="entry name" value="RibonucZ/Hydroxyglut_hydro"/>
</dbReference>
<dbReference type="SMART" id="SM00849">
    <property type="entry name" value="Lactamase_B"/>
    <property type="match status" value="1"/>
</dbReference>
<dbReference type="InterPro" id="IPR051682">
    <property type="entry name" value="Mito_Persulfide_Diox"/>
</dbReference>
<evidence type="ECO:0000259" key="2">
    <source>
        <dbReference type="PROSITE" id="PS50206"/>
    </source>
</evidence>
<proteinExistence type="predicted"/>
<dbReference type="SUPFAM" id="SSF52821">
    <property type="entry name" value="Rhodanese/Cell cycle control phosphatase"/>
    <property type="match status" value="2"/>
</dbReference>
<dbReference type="Proteomes" id="UP001596303">
    <property type="component" value="Unassembled WGS sequence"/>
</dbReference>
<feature type="domain" description="Rhodanese" evidence="2">
    <location>
        <begin position="261"/>
        <end position="350"/>
    </location>
</feature>
<dbReference type="PANTHER" id="PTHR43084:SF1">
    <property type="entry name" value="PERSULFIDE DIOXYGENASE ETHE1, MITOCHONDRIAL"/>
    <property type="match status" value="1"/>
</dbReference>
<name>A0ABW1SBP8_9PROT</name>
<dbReference type="SMART" id="SM00450">
    <property type="entry name" value="RHOD"/>
    <property type="match status" value="2"/>
</dbReference>
<evidence type="ECO:0000256" key="1">
    <source>
        <dbReference type="ARBA" id="ARBA00022723"/>
    </source>
</evidence>
<gene>
    <name evidence="3" type="ORF">ACFQDM_12860</name>
</gene>
<dbReference type="RefSeq" id="WP_377379656.1">
    <property type="nucleotide sequence ID" value="NZ_JBHSSW010000017.1"/>
</dbReference>
<dbReference type="CDD" id="cd00158">
    <property type="entry name" value="RHOD"/>
    <property type="match status" value="2"/>
</dbReference>
<protein>
    <submittedName>
        <fullName evidence="3">Rhodanese-like domain-containing protein</fullName>
    </submittedName>
</protein>
<dbReference type="Pfam" id="PF00581">
    <property type="entry name" value="Rhodanese"/>
    <property type="match status" value="1"/>
</dbReference>
<organism evidence="3 4">
    <name type="scientific">Ponticaulis profundi</name>
    <dbReference type="NCBI Taxonomy" id="2665222"/>
    <lineage>
        <taxon>Bacteria</taxon>
        <taxon>Pseudomonadati</taxon>
        <taxon>Pseudomonadota</taxon>
        <taxon>Alphaproteobacteria</taxon>
        <taxon>Hyphomonadales</taxon>
        <taxon>Hyphomonadaceae</taxon>
        <taxon>Ponticaulis</taxon>
    </lineage>
</organism>
<sequence length="456" mass="48608">MLLKQFKTDGLAHFSYLIGAGDNAAVIDPQLDVELYLAAAQAAGVQIRHIFETHRNEDFISGAAHLARLTGAEVYHGPNPAGPVQYAQTVTEGFSVDVGQLTLKVLETPGHTDDSISIAIFDTAYPDGAVGVFTGDALFIGDVGRTDFYPHRAEEVAGLLFDSLQKLLGLGDQTILYPAHGAGSVCGSGMAEREFSTLGHERSNNPRLQISDRDAFISAKLEETHYQPPYFKLMERLNLDGGTPGQSGSQIPAASLNALQPPETDILLDLRPIEAHLARHIPGSRLLPVDMIAAFGGWFLEEDMRIGLVSQTADAAREAVKHLNRIGFQKIEGFTTGLLGKAASGTETDLIATADTNAVASRLAVSTENWTLLDVRSIEEFESGHIEGAEHVYVGDVLKDPARYLSDNGITVMCGSGARASLAASALKAAGQKGLDVYVGSIGAWRAADKPVTSDD</sequence>
<dbReference type="Pfam" id="PF00753">
    <property type="entry name" value="Lactamase_B"/>
    <property type="match status" value="1"/>
</dbReference>
<dbReference type="EMBL" id="JBHSSW010000017">
    <property type="protein sequence ID" value="MFC6198977.1"/>
    <property type="molecule type" value="Genomic_DNA"/>
</dbReference>
<dbReference type="InterPro" id="IPR001763">
    <property type="entry name" value="Rhodanese-like_dom"/>
</dbReference>
<dbReference type="PROSITE" id="PS50206">
    <property type="entry name" value="RHODANESE_3"/>
    <property type="match status" value="2"/>
</dbReference>
<dbReference type="SUPFAM" id="SSF56281">
    <property type="entry name" value="Metallo-hydrolase/oxidoreductase"/>
    <property type="match status" value="1"/>
</dbReference>
<feature type="domain" description="Rhodanese" evidence="2">
    <location>
        <begin position="366"/>
        <end position="454"/>
    </location>
</feature>
<keyword evidence="1" id="KW-0479">Metal-binding</keyword>
<dbReference type="CDD" id="cd07724">
    <property type="entry name" value="POD-like_MBL-fold"/>
    <property type="match status" value="1"/>
</dbReference>
<dbReference type="PANTHER" id="PTHR43084">
    <property type="entry name" value="PERSULFIDE DIOXYGENASE ETHE1"/>
    <property type="match status" value="1"/>
</dbReference>
<evidence type="ECO:0000313" key="4">
    <source>
        <dbReference type="Proteomes" id="UP001596303"/>
    </source>
</evidence>
<comment type="caution">
    <text evidence="3">The sequence shown here is derived from an EMBL/GenBank/DDBJ whole genome shotgun (WGS) entry which is preliminary data.</text>
</comment>
<dbReference type="InterPro" id="IPR001279">
    <property type="entry name" value="Metallo-B-lactamas"/>
</dbReference>